<comment type="catalytic activity">
    <reaction evidence="1">
        <text>(2R)-2-phosphoglycerate = (2R)-3-phosphoglycerate</text>
        <dbReference type="Rhea" id="RHEA:15901"/>
        <dbReference type="ChEBI" id="CHEBI:58272"/>
        <dbReference type="ChEBI" id="CHEBI:58289"/>
        <dbReference type="EC" id="5.4.2.12"/>
    </reaction>
</comment>
<dbReference type="GO" id="GO:0006096">
    <property type="term" value="P:glycolytic process"/>
    <property type="evidence" value="ECO:0007669"/>
    <property type="project" value="UniProtKB-KW"/>
</dbReference>
<name>A0A5C5VMA9_9BACT</name>
<dbReference type="InterPro" id="IPR006124">
    <property type="entry name" value="Metalloenzyme"/>
</dbReference>
<dbReference type="NCBIfam" id="NF003160">
    <property type="entry name" value="PRK04135.1"/>
    <property type="match status" value="1"/>
</dbReference>
<dbReference type="Gene3D" id="3.30.70.2130">
    <property type="entry name" value="Metalloenzyme domain"/>
    <property type="match status" value="1"/>
</dbReference>
<evidence type="ECO:0000256" key="5">
    <source>
        <dbReference type="ARBA" id="ARBA00023152"/>
    </source>
</evidence>
<dbReference type="InterPro" id="IPR017850">
    <property type="entry name" value="Alkaline_phosphatase_core_sf"/>
</dbReference>
<dbReference type="Pfam" id="PF01676">
    <property type="entry name" value="Metalloenzyme"/>
    <property type="match status" value="1"/>
</dbReference>
<dbReference type="Pfam" id="PF10143">
    <property type="entry name" value="PhosphMutase"/>
    <property type="match status" value="1"/>
</dbReference>
<comment type="function">
    <text evidence="2">Catalyzes the interconversion of 2-phosphoglycerate and 3-phosphoglycerate.</text>
</comment>
<dbReference type="InterPro" id="IPR004456">
    <property type="entry name" value="Pglycerate_mutase_ApgM"/>
</dbReference>
<comment type="caution">
    <text evidence="7">The sequence shown here is derived from an EMBL/GenBank/DDBJ whole genome shotgun (WGS) entry which is preliminary data.</text>
</comment>
<comment type="pathway">
    <text evidence="3">Carbohydrate degradation.</text>
</comment>
<dbReference type="Proteomes" id="UP000318878">
    <property type="component" value="Unassembled WGS sequence"/>
</dbReference>
<dbReference type="EMBL" id="SJPF01000001">
    <property type="protein sequence ID" value="TWT39786.1"/>
    <property type="molecule type" value="Genomic_DNA"/>
</dbReference>
<dbReference type="RefSeq" id="WP_146429923.1">
    <property type="nucleotide sequence ID" value="NZ_SJPF01000001.1"/>
</dbReference>
<evidence type="ECO:0000256" key="2">
    <source>
        <dbReference type="ARBA" id="ARBA00002315"/>
    </source>
</evidence>
<dbReference type="GO" id="GO:0046872">
    <property type="term" value="F:metal ion binding"/>
    <property type="evidence" value="ECO:0007669"/>
    <property type="project" value="InterPro"/>
</dbReference>
<gene>
    <name evidence="7" type="ORF">Enr8_14880</name>
</gene>
<dbReference type="OrthoDB" id="9804453at2"/>
<dbReference type="PIRSF" id="PIRSF006392">
    <property type="entry name" value="IPGAM_arch"/>
    <property type="match status" value="1"/>
</dbReference>
<evidence type="ECO:0000313" key="8">
    <source>
        <dbReference type="Proteomes" id="UP000318878"/>
    </source>
</evidence>
<dbReference type="AlphaFoldDB" id="A0A5C5VMA9"/>
<evidence type="ECO:0000256" key="1">
    <source>
        <dbReference type="ARBA" id="ARBA00000370"/>
    </source>
</evidence>
<evidence type="ECO:0000259" key="6">
    <source>
        <dbReference type="Pfam" id="PF01676"/>
    </source>
</evidence>
<comment type="similarity">
    <text evidence="4">Belongs to the BPG-independent phosphoglycerate mutase family. A-PGAM subfamily.</text>
</comment>
<proteinExistence type="inferred from homology"/>
<evidence type="ECO:0000256" key="3">
    <source>
        <dbReference type="ARBA" id="ARBA00004921"/>
    </source>
</evidence>
<dbReference type="PANTHER" id="PTHR31209">
    <property type="entry name" value="COFACTOR-INDEPENDENT PHOSPHOGLYCERATE MUTASE"/>
    <property type="match status" value="1"/>
</dbReference>
<keyword evidence="5" id="KW-0324">Glycolysis</keyword>
<keyword evidence="8" id="KW-1185">Reference proteome</keyword>
<dbReference type="InterPro" id="IPR042253">
    <property type="entry name" value="Pglycerate_mutase_ApgM_sf"/>
</dbReference>
<feature type="domain" description="Metalloenzyme" evidence="6">
    <location>
        <begin position="17"/>
        <end position="391"/>
    </location>
</feature>
<sequence>MDQIELVRSLKAKNDSKIVMYVGDGLGGLPKEPGGPTELEAAKTPNLDALAARGVQGGSIPVKPGIAPGSGPGHLGLFGYDPLKYLIGRGALEATGIGLIMQEGDVAVRCNFCTVDSDGLITDRRAGRIPTEESAPLAIKLREVKIDGIEIIVEPVKEHRFVVLFRGEGLGGDVHDTDPQATGVKPLDPKATDAGSEKTAKVALEFFNQASKLLAGEKKANSLTMRGFSAKPSIPSFEEVYGLKAAAIAVYPMYKGLASLVGMDIIGEPQTLEEEIDLLEKHWEEYDFFFVHFKYTDSSGEDGNFDLKVQRTEEFDAQVPRINALKPTVTIVTGDHSTPSFLASHSWHPVPTLLVSDCCRYDGHTSFGEKTTLTGGLGQFEAQYLMTLAMANAGRLGKYGA</sequence>
<reference evidence="7 8" key="1">
    <citation type="submission" date="2019-02" db="EMBL/GenBank/DDBJ databases">
        <title>Deep-cultivation of Planctomycetes and their phenomic and genomic characterization uncovers novel biology.</title>
        <authorList>
            <person name="Wiegand S."/>
            <person name="Jogler M."/>
            <person name="Boedeker C."/>
            <person name="Pinto D."/>
            <person name="Vollmers J."/>
            <person name="Rivas-Marin E."/>
            <person name="Kohn T."/>
            <person name="Peeters S.H."/>
            <person name="Heuer A."/>
            <person name="Rast P."/>
            <person name="Oberbeckmann S."/>
            <person name="Bunk B."/>
            <person name="Jeske O."/>
            <person name="Meyerdierks A."/>
            <person name="Storesund J.E."/>
            <person name="Kallscheuer N."/>
            <person name="Luecker S."/>
            <person name="Lage O.M."/>
            <person name="Pohl T."/>
            <person name="Merkel B.J."/>
            <person name="Hornburger P."/>
            <person name="Mueller R.-W."/>
            <person name="Bruemmer F."/>
            <person name="Labrenz M."/>
            <person name="Spormann A.M."/>
            <person name="Op Den Camp H."/>
            <person name="Overmann J."/>
            <person name="Amann R."/>
            <person name="Jetten M.S.M."/>
            <person name="Mascher T."/>
            <person name="Medema M.H."/>
            <person name="Devos D.P."/>
            <person name="Kaster A.-K."/>
            <person name="Ovreas L."/>
            <person name="Rohde M."/>
            <person name="Galperin M.Y."/>
            <person name="Jogler C."/>
        </authorList>
    </citation>
    <scope>NUCLEOTIDE SEQUENCE [LARGE SCALE GENOMIC DNA]</scope>
    <source>
        <strain evidence="7 8">Enr8</strain>
    </source>
</reference>
<dbReference type="PANTHER" id="PTHR31209:SF0">
    <property type="entry name" value="METALLOENZYME DOMAIN-CONTAINING PROTEIN"/>
    <property type="match status" value="1"/>
</dbReference>
<organism evidence="7 8">
    <name type="scientific">Blastopirellula retiformator</name>
    <dbReference type="NCBI Taxonomy" id="2527970"/>
    <lineage>
        <taxon>Bacteria</taxon>
        <taxon>Pseudomonadati</taxon>
        <taxon>Planctomycetota</taxon>
        <taxon>Planctomycetia</taxon>
        <taxon>Pirellulales</taxon>
        <taxon>Pirellulaceae</taxon>
        <taxon>Blastopirellula</taxon>
    </lineage>
</organism>
<dbReference type="Gene3D" id="3.40.720.10">
    <property type="entry name" value="Alkaline Phosphatase, subunit A"/>
    <property type="match status" value="1"/>
</dbReference>
<evidence type="ECO:0000313" key="7">
    <source>
        <dbReference type="EMBL" id="TWT39786.1"/>
    </source>
</evidence>
<protein>
    <submittedName>
        <fullName evidence="7">Cofactor-independent phosphoglycerate mutase</fullName>
    </submittedName>
</protein>
<dbReference type="CDD" id="cd16011">
    <property type="entry name" value="iPGM_like"/>
    <property type="match status" value="1"/>
</dbReference>
<dbReference type="GO" id="GO:0004619">
    <property type="term" value="F:phosphoglycerate mutase activity"/>
    <property type="evidence" value="ECO:0007669"/>
    <property type="project" value="UniProtKB-EC"/>
</dbReference>
<dbReference type="NCBIfam" id="TIGR00306">
    <property type="entry name" value="apgM"/>
    <property type="match status" value="1"/>
</dbReference>
<evidence type="ECO:0000256" key="4">
    <source>
        <dbReference type="ARBA" id="ARBA00005524"/>
    </source>
</evidence>
<accession>A0A5C5VMA9</accession>
<dbReference type="SUPFAM" id="SSF53649">
    <property type="entry name" value="Alkaline phosphatase-like"/>
    <property type="match status" value="1"/>
</dbReference>